<proteinExistence type="predicted"/>
<feature type="compositionally biased region" description="Low complexity" evidence="1">
    <location>
        <begin position="405"/>
        <end position="415"/>
    </location>
</feature>
<feature type="region of interest" description="Disordered" evidence="1">
    <location>
        <begin position="184"/>
        <end position="225"/>
    </location>
</feature>
<evidence type="ECO:0008006" key="4">
    <source>
        <dbReference type="Google" id="ProtNLM"/>
    </source>
</evidence>
<name>A0A813D963_POLGL</name>
<sequence length="996" mass="109490">SHLYFMVQSALEKVHARLAQSRPSPEELQERHEARQRRAQQVRAFQDDQRILQSRQAENRISAARERRQEREQRRQRELLEKMTRARRQYQEQLRIICQRARKENRKIAEVAYVARESLNSEREILKQKQENAHSSRKVMRETMRQKLIESANRVAKVSENRKRLLEVRQEKLQQELEEKERLASQRRMESLNSIRLKNQGQETRSEMVRVKRQQLQEVDERSSQDFLRFRSKNIGRLALDCDGLPEGVREEVAEQQPSSARRSSMAMSAKSQRKDRLCRPSTPPPTVSTSPKSTPPRRGAGSPVAVAAAELGDGTENEEALPPPWPLTEIPRLPGSGPDAFPEADSPSKSNALGADRQDFPRRKGGSSSSGGKLLAQKAEKPTSRQQAAGAEAKGAPKGGAGDGPAADGPTTATVLGVDASSTLESADAIQESGSGVSAAEMGMEAALRSSEALRSQLMASALTDEEALRIASETEGIKAVAANAAQRARISKLAADLGKIVGFVGTPGASTEDLQQPANSLNLERTEAVLGDFCKILSQSQREADCHLILKLHCARMVVDICVRVKDSIAGLSVASAPASAWKLNSNVMLCALKFLGLLCKQRLARVFLLLTSRVLVLADVATACLDMHFADALKPQDAQGGPVLFLPQLLHVLSLHTKQSLPEGTGDKQGTLAGYLLLCGLAEKLRELFRRSEIRGLKFFDGASPVPLLLLRAMGFLGTLVSAYRLPAGPSAEALEAHARVLEMFRQTELFGIVGILVSILLSEGRREKGARLPQTVISLAVQALRILNSVARIDLSTLQETLSSGRQQELYHLLVGLLDYCVSRVPAIKPGQSPASQGQAEENDLLQETVVLLGFYCVQQPQNQSIMCYGEGQSLLARLTSLPLHYFMDERGRAILFPTILATCYKSEQNLEILRSEMNLSLLRSFLAGHIAQREEAKQPESVSPAFAGRFPAALWQEALAFLDSDWSGAIADSDHESEISLRQESPAASEQ</sequence>
<organism evidence="2 3">
    <name type="scientific">Polarella glacialis</name>
    <name type="common">Dinoflagellate</name>
    <dbReference type="NCBI Taxonomy" id="89957"/>
    <lineage>
        <taxon>Eukaryota</taxon>
        <taxon>Sar</taxon>
        <taxon>Alveolata</taxon>
        <taxon>Dinophyceae</taxon>
        <taxon>Suessiales</taxon>
        <taxon>Suessiaceae</taxon>
        <taxon>Polarella</taxon>
    </lineage>
</organism>
<accession>A0A813D963</accession>
<feature type="region of interest" description="Disordered" evidence="1">
    <location>
        <begin position="49"/>
        <end position="75"/>
    </location>
</feature>
<feature type="compositionally biased region" description="Basic and acidic residues" evidence="1">
    <location>
        <begin position="63"/>
        <end position="75"/>
    </location>
</feature>
<protein>
    <recommendedName>
        <fullName evidence="4">S phase cyclin A-associated protein in the endoplasmic reticulum N-terminal domain-containing protein</fullName>
    </recommendedName>
</protein>
<feature type="region of interest" description="Disordered" evidence="1">
    <location>
        <begin position="250"/>
        <end position="415"/>
    </location>
</feature>
<evidence type="ECO:0000313" key="2">
    <source>
        <dbReference type="EMBL" id="CAE8582725.1"/>
    </source>
</evidence>
<feature type="compositionally biased region" description="Low complexity" evidence="1">
    <location>
        <begin position="256"/>
        <end position="271"/>
    </location>
</feature>
<evidence type="ECO:0000313" key="3">
    <source>
        <dbReference type="Proteomes" id="UP000654075"/>
    </source>
</evidence>
<dbReference type="EMBL" id="CAJNNV010000465">
    <property type="protein sequence ID" value="CAE8582725.1"/>
    <property type="molecule type" value="Genomic_DNA"/>
</dbReference>
<feature type="compositionally biased region" description="Polar residues" evidence="1">
    <location>
        <begin position="191"/>
        <end position="203"/>
    </location>
</feature>
<dbReference type="Proteomes" id="UP000654075">
    <property type="component" value="Unassembled WGS sequence"/>
</dbReference>
<feature type="non-terminal residue" evidence="2">
    <location>
        <position position="1"/>
    </location>
</feature>
<gene>
    <name evidence="2" type="ORF">PGLA1383_LOCUS1715</name>
</gene>
<dbReference type="PANTHER" id="PTHR31434:SF2">
    <property type="entry name" value="S PHASE CYCLIN A-ASSOCIATED PROTEIN IN THE ENDOPLASMIC RETICULUM"/>
    <property type="match status" value="1"/>
</dbReference>
<evidence type="ECO:0000256" key="1">
    <source>
        <dbReference type="SAM" id="MobiDB-lite"/>
    </source>
</evidence>
<dbReference type="PANTHER" id="PTHR31434">
    <property type="entry name" value="S PHASE CYCLIN A-ASSOCIATED PROTEIN IN THE ENDOPLASMIC RETICULUM"/>
    <property type="match status" value="1"/>
</dbReference>
<keyword evidence="3" id="KW-1185">Reference proteome</keyword>
<comment type="caution">
    <text evidence="2">The sequence shown here is derived from an EMBL/GenBank/DDBJ whole genome shotgun (WGS) entry which is preliminary data.</text>
</comment>
<dbReference type="AlphaFoldDB" id="A0A813D963"/>
<reference evidence="2" key="1">
    <citation type="submission" date="2021-02" db="EMBL/GenBank/DDBJ databases">
        <authorList>
            <person name="Dougan E. K."/>
            <person name="Rhodes N."/>
            <person name="Thang M."/>
            <person name="Chan C."/>
        </authorList>
    </citation>
    <scope>NUCLEOTIDE SEQUENCE</scope>
</reference>
<dbReference type="OrthoDB" id="313366at2759"/>